<keyword evidence="2" id="KW-1185">Reference proteome</keyword>
<gene>
    <name evidence="1" type="ORF">GCN75_07415</name>
</gene>
<dbReference type="EMBL" id="WFLI01000006">
    <property type="protein sequence ID" value="KAB8065596.1"/>
    <property type="molecule type" value="Genomic_DNA"/>
</dbReference>
<organism evidence="1 2">
    <name type="scientific">Janthinobacterium violaceinigrum</name>
    <dbReference type="NCBI Taxonomy" id="2654252"/>
    <lineage>
        <taxon>Bacteria</taxon>
        <taxon>Pseudomonadati</taxon>
        <taxon>Pseudomonadota</taxon>
        <taxon>Betaproteobacteria</taxon>
        <taxon>Burkholderiales</taxon>
        <taxon>Oxalobacteraceae</taxon>
        <taxon>Janthinobacterium</taxon>
    </lineage>
</organism>
<reference evidence="1 2" key="1">
    <citation type="submission" date="2019-10" db="EMBL/GenBank/DDBJ databases">
        <title>Three novel species isolated from a subtropical stream in China.</title>
        <authorList>
            <person name="Lu H."/>
        </authorList>
    </citation>
    <scope>NUCLEOTIDE SEQUENCE [LARGE SCALE GENOMIC DNA]</scope>
    <source>
        <strain evidence="1 2">FT13W</strain>
    </source>
</reference>
<evidence type="ECO:0000313" key="2">
    <source>
        <dbReference type="Proteomes" id="UP000468717"/>
    </source>
</evidence>
<comment type="caution">
    <text evidence="1">The sequence shown here is derived from an EMBL/GenBank/DDBJ whole genome shotgun (WGS) entry which is preliminary data.</text>
</comment>
<dbReference type="Proteomes" id="UP000468717">
    <property type="component" value="Unassembled WGS sequence"/>
</dbReference>
<accession>A0A6I1IB58</accession>
<evidence type="ECO:0000313" key="1">
    <source>
        <dbReference type="EMBL" id="KAB8065596.1"/>
    </source>
</evidence>
<proteinExistence type="predicted"/>
<name>A0A6I1IB58_9BURK</name>
<protein>
    <submittedName>
        <fullName evidence="1">Uncharacterized protein</fullName>
    </submittedName>
</protein>
<dbReference type="RefSeq" id="WP_152282016.1">
    <property type="nucleotide sequence ID" value="NZ_WFLI01000006.1"/>
</dbReference>
<sequence>MNNSMADWTFNPCFIYPCCLYKHHARMGNSRKGEILLMRCIRLAIAVLPHKYGAPRYTVLRAVSPPVLEKARRHKKTAPEGAVLVS</sequence>
<dbReference type="AlphaFoldDB" id="A0A6I1IB58"/>